<dbReference type="Proteomes" id="UP000000784">
    <property type="component" value="Chromosome"/>
</dbReference>
<gene>
    <name evidence="6" type="ordered locus">Daci_3414</name>
</gene>
<dbReference type="eggNOG" id="COG2916">
    <property type="taxonomic scope" value="Bacteria"/>
</dbReference>
<evidence type="ECO:0000313" key="7">
    <source>
        <dbReference type="Proteomes" id="UP000000784"/>
    </source>
</evidence>
<proteinExistence type="inferred from homology"/>
<dbReference type="Pfam" id="PF00816">
    <property type="entry name" value="Histone_HNS"/>
    <property type="match status" value="1"/>
</dbReference>
<protein>
    <submittedName>
        <fullName evidence="6">Histone family protein nucleoid-structuring protein H-NS</fullName>
    </submittedName>
</protein>
<dbReference type="KEGG" id="dac:Daci_3414"/>
<dbReference type="Gene3D" id="4.10.430.10">
    <property type="entry name" value="Histone-like protein H-NS, C-terminal domain"/>
    <property type="match status" value="1"/>
</dbReference>
<dbReference type="GO" id="GO:0005829">
    <property type="term" value="C:cytosol"/>
    <property type="evidence" value="ECO:0007669"/>
    <property type="project" value="TreeGrafter"/>
</dbReference>
<dbReference type="STRING" id="398578.Daci_3414"/>
<dbReference type="AlphaFoldDB" id="A9C2A8"/>
<keyword evidence="3" id="KW-0963">Cytoplasm</keyword>
<dbReference type="EMBL" id="CP000884">
    <property type="protein sequence ID" value="ABX36052.1"/>
    <property type="molecule type" value="Genomic_DNA"/>
</dbReference>
<dbReference type="InterPro" id="IPR027444">
    <property type="entry name" value="H-NS_C_dom"/>
</dbReference>
<evidence type="ECO:0000256" key="1">
    <source>
        <dbReference type="ARBA" id="ARBA00004453"/>
    </source>
</evidence>
<organism evidence="6 7">
    <name type="scientific">Delftia acidovorans (strain DSM 14801 / SPH-1)</name>
    <dbReference type="NCBI Taxonomy" id="398578"/>
    <lineage>
        <taxon>Bacteria</taxon>
        <taxon>Pseudomonadati</taxon>
        <taxon>Pseudomonadota</taxon>
        <taxon>Betaproteobacteria</taxon>
        <taxon>Burkholderiales</taxon>
        <taxon>Comamonadaceae</taxon>
        <taxon>Delftia</taxon>
    </lineage>
</organism>
<dbReference type="GO" id="GO:0032993">
    <property type="term" value="C:protein-DNA complex"/>
    <property type="evidence" value="ECO:0007669"/>
    <property type="project" value="TreeGrafter"/>
</dbReference>
<dbReference type="GO" id="GO:0001217">
    <property type="term" value="F:DNA-binding transcription repressor activity"/>
    <property type="evidence" value="ECO:0007669"/>
    <property type="project" value="TreeGrafter"/>
</dbReference>
<dbReference type="PANTHER" id="PTHR38097:SF2">
    <property type="entry name" value="DNA-BINDING PROTEIN STPA"/>
    <property type="match status" value="1"/>
</dbReference>
<evidence type="ECO:0000256" key="2">
    <source>
        <dbReference type="ARBA" id="ARBA00010610"/>
    </source>
</evidence>
<keyword evidence="7" id="KW-1185">Reference proteome</keyword>
<name>A9C2A8_DELAS</name>
<dbReference type="GO" id="GO:0009295">
    <property type="term" value="C:nucleoid"/>
    <property type="evidence" value="ECO:0007669"/>
    <property type="project" value="UniProtKB-SubCell"/>
</dbReference>
<dbReference type="GO" id="GO:0003681">
    <property type="term" value="F:bent DNA binding"/>
    <property type="evidence" value="ECO:0007669"/>
    <property type="project" value="TreeGrafter"/>
</dbReference>
<dbReference type="HOGENOM" id="CLU_117503_5_1_4"/>
<sequence>MDSEELAQLRLQYHDLGERIKVGEAMAKKEALQNAKDSMTAAGLTDAEIAAHFSKVRKPTGVSGMKVPAKYRDRATNATWTGRGKAPTWFNQERVQGGHIEQLR</sequence>
<dbReference type="InterPro" id="IPR037150">
    <property type="entry name" value="H-NS_C_dom_sf"/>
</dbReference>
<dbReference type="GO" id="GO:0000976">
    <property type="term" value="F:transcription cis-regulatory region binding"/>
    <property type="evidence" value="ECO:0007669"/>
    <property type="project" value="TreeGrafter"/>
</dbReference>
<accession>A9C2A8</accession>
<evidence type="ECO:0000259" key="5">
    <source>
        <dbReference type="Pfam" id="PF00816"/>
    </source>
</evidence>
<feature type="domain" description="DNA-binding protein H-NS-like C-terminal" evidence="5">
    <location>
        <begin position="69"/>
        <end position="103"/>
    </location>
</feature>
<evidence type="ECO:0000256" key="3">
    <source>
        <dbReference type="ARBA" id="ARBA00022490"/>
    </source>
</evidence>
<keyword evidence="4" id="KW-0238">DNA-binding</keyword>
<reference evidence="7" key="2">
    <citation type="submission" date="2007-11" db="EMBL/GenBank/DDBJ databases">
        <title>Complete sequence of Delftia acidovorans DSM 14801 / SPH-1.</title>
        <authorList>
            <person name="Copeland A."/>
            <person name="Lucas S."/>
            <person name="Lapidus A."/>
            <person name="Barry K."/>
            <person name="Glavina del Rio T."/>
            <person name="Dalin E."/>
            <person name="Tice H."/>
            <person name="Pitluck S."/>
            <person name="Lowry S."/>
            <person name="Clum A."/>
            <person name="Schmutz J."/>
            <person name="Larimer F."/>
            <person name="Land M."/>
            <person name="Hauser L."/>
            <person name="Kyrpides N."/>
            <person name="Kim E."/>
            <person name="Schleheck D."/>
            <person name="Richardson P."/>
        </authorList>
    </citation>
    <scope>NUCLEOTIDE SEQUENCE [LARGE SCALE GENOMIC DNA]</scope>
    <source>
        <strain evidence="7">DSM 14801 / SPH-1</strain>
    </source>
</reference>
<comment type="subcellular location">
    <subcellularLocation>
        <location evidence="1">Cytoplasm</location>
        <location evidence="1">Nucleoid</location>
    </subcellularLocation>
</comment>
<dbReference type="RefSeq" id="WP_012205252.1">
    <property type="nucleotide sequence ID" value="NC_010002.1"/>
</dbReference>
<evidence type="ECO:0000256" key="4">
    <source>
        <dbReference type="ARBA" id="ARBA00023125"/>
    </source>
</evidence>
<comment type="similarity">
    <text evidence="2">Belongs to the histone-like protein H-NS family.</text>
</comment>
<reference evidence="6 7" key="1">
    <citation type="journal article" date="2004" name="Appl. Environ. Microbiol.">
        <title>Mineralization of individual congeners of linear alkylbenzenesulfonate by defined pairs of heterotrophic bacteria.</title>
        <authorList>
            <person name="Schleheck D."/>
            <person name="Knepper T.P."/>
            <person name="Fischer K."/>
            <person name="Cook A.M."/>
        </authorList>
    </citation>
    <scope>NUCLEOTIDE SEQUENCE [LARGE SCALE GENOMIC DNA]</scope>
    <source>
        <strain evidence="7">DSM 14801 / SPH-1</strain>
    </source>
</reference>
<dbReference type="GO" id="GO:0003680">
    <property type="term" value="F:minor groove of adenine-thymine-rich DNA binding"/>
    <property type="evidence" value="ECO:0007669"/>
    <property type="project" value="TreeGrafter"/>
</dbReference>
<dbReference type="SUPFAM" id="SSF81273">
    <property type="entry name" value="H-NS histone-like proteins"/>
    <property type="match status" value="1"/>
</dbReference>
<evidence type="ECO:0000313" key="6">
    <source>
        <dbReference type="EMBL" id="ABX36052.1"/>
    </source>
</evidence>
<dbReference type="PANTHER" id="PTHR38097">
    <property type="match status" value="1"/>
</dbReference>
<dbReference type="GeneID" id="24115099"/>